<dbReference type="InterPro" id="IPR035892">
    <property type="entry name" value="C2_domain_sf"/>
</dbReference>
<sequence length="1233" mass="141206">MKATITTSSSSKNLNIKPSKLNTGYDTGNNSTGLGVVDNKRKLINPLMLREELIKNISSKNGAFKGKVDWCDDYKLLDWKTNVLHIDSKGSLTVCQKPILNPQDKFIIKHLQNVSIKLLHNYYHNSHHNHQHHVSANEVPYSQNMTPIIHITSRNKKQKIFINCKDNKKIFKELFSSLIFWKNLKTCGLLEKINVKSIFTINKSLLECDHQQQQLPMKNDNTLNSTSGTSLLRRKKKNSPPTTKASPRQQQKVKEPTNLIVCQFNIYGPIPLHKNIPRLTNIQHPPYKLYSRTYVTKRRQPLQQHQHQHQQSIQSISSSATNNSMETINTVTINTTHGYSNSSNNQHSNDNSHKSNKDNGGEDYDEGWFQCMGVLKSNGILDFVLQSDGSLIYSVDIKQLLSSEVQILDSSLLGSDSVLYMGILRQLRSNYNLYEGSDNFYLFDSCSKHQHLILQFPLRIDLEDWFVALNTFTNKEVLSLVGTDKSNELKLSNRFKLTLLEADLQGMNFKNALGFYAEISIWGHTWARTSIVSSLTPFWREEFKFDTPVRTKDLKIYIKQQTSQDTAAMSLTDPIVGIVKIDQSLLLNDSLLNETRLPVYTPDHNNFNIGTICVKVLSSINFILPSVNFDKFENILTEIDLTCLTDMVYKSSASNTESILKLEDISMVLLDVLQAIDRQDEWFESLIEAEISRIDVSILKNNNNNQNSSHIINSLFRGNSVLSQTMEKYFNRIGQEYLDNSIGNIIREIVGDGQSCELDPARILLDNTVDDDGDEVDKRREIIIRKNFKKLWYWTSKIWKCIYNSSNDLPPGIKTQLRSFRKRLELIVVQGVTVNEVENIVLNCVSGFLFLRYFCPLLLNPKMFNIIPDHPTENTRRTLTLVTKILLNLSTLTYFGKKEPWMIKMNDFIAEYRDELIDYVDKVTEKKLDFAPKTLKLSSSVARPQILLDPVTRRELPTNPYLIDKYLRETELIKFFAESYFKTTIINRNRKKYVYQSDDYEEASEDLTKNSYSYSNTKGDEGGEIGELAFEDLSENNAEIFGQDLLQLISQVGDVNKKDRRKVKYYLDDSSENLLKQLETESNLLYCKLDHLLSVLSNYEYPIQSILDSPVYAASLVDSLCYEKTTKYVFLDPPNLQTKKNSTRFRYVFENLDAVEKFFGYYVCYGPTSTATGNTGTRGRERSKSAASRTFGSTGTTSTSAESVISAFGPSTKKTNSITSSKISRKLTRLFKK</sequence>
<feature type="domain" description="Ras-GAP" evidence="3">
    <location>
        <begin position="661"/>
        <end position="891"/>
    </location>
</feature>
<evidence type="ECO:0000313" key="5">
    <source>
        <dbReference type="Proteomes" id="UP000262825"/>
    </source>
</evidence>
<dbReference type="InterPro" id="IPR008936">
    <property type="entry name" value="Rho_GTPase_activation_prot"/>
</dbReference>
<feature type="compositionally biased region" description="Low complexity" evidence="2">
    <location>
        <begin position="340"/>
        <end position="349"/>
    </location>
</feature>
<dbReference type="Gene3D" id="1.10.506.10">
    <property type="entry name" value="GTPase Activation - p120gap, domain 1"/>
    <property type="match status" value="1"/>
</dbReference>
<dbReference type="Pfam" id="PF00168">
    <property type="entry name" value="C2"/>
    <property type="match status" value="1"/>
</dbReference>
<organism evidence="4 5">
    <name type="scientific">Saccharomycodes ludwigii</name>
    <dbReference type="NCBI Taxonomy" id="36035"/>
    <lineage>
        <taxon>Eukaryota</taxon>
        <taxon>Fungi</taxon>
        <taxon>Dikarya</taxon>
        <taxon>Ascomycota</taxon>
        <taxon>Saccharomycotina</taxon>
        <taxon>Saccharomycetes</taxon>
        <taxon>Saccharomycodales</taxon>
        <taxon>Saccharomycodaceae</taxon>
        <taxon>Saccharomycodes</taxon>
    </lineage>
</organism>
<dbReference type="Proteomes" id="UP000262825">
    <property type="component" value="Unassembled WGS sequence"/>
</dbReference>
<dbReference type="PANTHER" id="PTHR10194">
    <property type="entry name" value="RAS GTPASE-ACTIVATING PROTEINS"/>
    <property type="match status" value="1"/>
</dbReference>
<feature type="region of interest" description="Disordered" evidence="2">
    <location>
        <begin position="335"/>
        <end position="360"/>
    </location>
</feature>
<name>A0A376B302_9ASCO</name>
<dbReference type="EMBL" id="UFAJ01000083">
    <property type="protein sequence ID" value="SSD59053.1"/>
    <property type="molecule type" value="Genomic_DNA"/>
</dbReference>
<dbReference type="SUPFAM" id="SSF49562">
    <property type="entry name" value="C2 domain (Calcium/lipid-binding domain, CaLB)"/>
    <property type="match status" value="1"/>
</dbReference>
<dbReference type="AlphaFoldDB" id="A0A376B302"/>
<feature type="compositionally biased region" description="Low complexity" evidence="2">
    <location>
        <begin position="1185"/>
        <end position="1198"/>
    </location>
</feature>
<evidence type="ECO:0000313" key="4">
    <source>
        <dbReference type="EMBL" id="SSD59053.1"/>
    </source>
</evidence>
<feature type="compositionally biased region" description="Low complexity" evidence="2">
    <location>
        <begin position="303"/>
        <end position="319"/>
    </location>
</feature>
<evidence type="ECO:0000259" key="3">
    <source>
        <dbReference type="PROSITE" id="PS50018"/>
    </source>
</evidence>
<dbReference type="Pfam" id="PF00616">
    <property type="entry name" value="RasGAP"/>
    <property type="match status" value="1"/>
</dbReference>
<feature type="region of interest" description="Disordered" evidence="2">
    <location>
        <begin position="1172"/>
        <end position="1198"/>
    </location>
</feature>
<dbReference type="InterPro" id="IPR039360">
    <property type="entry name" value="Ras_GTPase"/>
</dbReference>
<dbReference type="PANTHER" id="PTHR10194:SF60">
    <property type="entry name" value="RAS GTPASE-ACTIVATING PROTEIN RASKOL"/>
    <property type="match status" value="1"/>
</dbReference>
<feature type="compositionally biased region" description="Basic and acidic residues" evidence="2">
    <location>
        <begin position="350"/>
        <end position="360"/>
    </location>
</feature>
<dbReference type="SUPFAM" id="SSF48350">
    <property type="entry name" value="GTPase activation domain, GAP"/>
    <property type="match status" value="1"/>
</dbReference>
<dbReference type="SMART" id="SM00323">
    <property type="entry name" value="RasGAP"/>
    <property type="match status" value="1"/>
</dbReference>
<feature type="compositionally biased region" description="Polar residues" evidence="2">
    <location>
        <begin position="239"/>
        <end position="250"/>
    </location>
</feature>
<dbReference type="InterPro" id="IPR001936">
    <property type="entry name" value="RasGAP_dom"/>
</dbReference>
<feature type="region of interest" description="Disordered" evidence="2">
    <location>
        <begin position="298"/>
        <end position="321"/>
    </location>
</feature>
<protein>
    <recommendedName>
        <fullName evidence="3">Ras-GAP domain-containing protein</fullName>
    </recommendedName>
</protein>
<feature type="region of interest" description="Disordered" evidence="2">
    <location>
        <begin position="216"/>
        <end position="254"/>
    </location>
</feature>
<dbReference type="VEuPathDB" id="FungiDB:SCODWIG_00814"/>
<evidence type="ECO:0000256" key="1">
    <source>
        <dbReference type="ARBA" id="ARBA00022468"/>
    </source>
</evidence>
<feature type="compositionally biased region" description="Polar residues" evidence="2">
    <location>
        <begin position="216"/>
        <end position="230"/>
    </location>
</feature>
<reference evidence="5" key="1">
    <citation type="submission" date="2018-06" db="EMBL/GenBank/DDBJ databases">
        <authorList>
            <person name="Guldener U."/>
        </authorList>
    </citation>
    <scope>NUCLEOTIDE SEQUENCE [LARGE SCALE GENOMIC DNA]</scope>
    <source>
        <strain evidence="5">UTAD17</strain>
    </source>
</reference>
<dbReference type="CDD" id="cd05137">
    <property type="entry name" value="RasGAP_CLA2_BUD2"/>
    <property type="match status" value="1"/>
</dbReference>
<dbReference type="GO" id="GO:0005096">
    <property type="term" value="F:GTPase activator activity"/>
    <property type="evidence" value="ECO:0007669"/>
    <property type="project" value="UniProtKB-KW"/>
</dbReference>
<evidence type="ECO:0000256" key="2">
    <source>
        <dbReference type="SAM" id="MobiDB-lite"/>
    </source>
</evidence>
<dbReference type="CDD" id="cd00030">
    <property type="entry name" value="C2"/>
    <property type="match status" value="1"/>
</dbReference>
<dbReference type="InterPro" id="IPR000008">
    <property type="entry name" value="C2_dom"/>
</dbReference>
<dbReference type="PROSITE" id="PS50018">
    <property type="entry name" value="RAS_GTPASE_ACTIV_2"/>
    <property type="match status" value="1"/>
</dbReference>
<keyword evidence="5" id="KW-1185">Reference proteome</keyword>
<gene>
    <name evidence="4" type="ORF">SCODWIG_00814</name>
</gene>
<accession>A0A376B302</accession>
<keyword evidence="1" id="KW-0343">GTPase activation</keyword>
<proteinExistence type="predicted"/>